<feature type="transmembrane region" description="Helical" evidence="7">
    <location>
        <begin position="79"/>
        <end position="97"/>
    </location>
</feature>
<feature type="transmembrane region" description="Helical" evidence="7">
    <location>
        <begin position="251"/>
        <end position="272"/>
    </location>
</feature>
<evidence type="ECO:0000313" key="9">
    <source>
        <dbReference type="EMBL" id="MDK6503090.1"/>
    </source>
</evidence>
<feature type="transmembrane region" description="Helical" evidence="7">
    <location>
        <begin position="164"/>
        <end position="186"/>
    </location>
</feature>
<sequence length="400" mass="43695">MKNDAKGLPTYRRLSFSLYLNYVVHGFGLLILAQNMTALSHAWNVPIAVVSYVISGVGIGRLLAYLITGYFSDKLSRKFFVYLGMLCYFLFAVGIPFSKSIPLSYLFAILAGVANSALDAGTYTTFVEMAHGNGRYNVLIKAVASIGEFIIPLLVSLFAHLHAWYGWSFMVMALLLLINAALLMPLKFPDRQAEKIEAKTEKQGQANGLKLIATILFAIYGYLSMALMIWYTQWITLFGQNAHHFSNIQSHFLLSLYSVGSIVGVLLLFVLLGREISETGIMIAMNAVATGALLIIIFSNNIVVSEIGSFLFGFSAASGVMQTGLTAFMRLYPAKRGLVTGVFYFFGALASFTVPIITGSLSKQSVEIAFNGNVVVGLTAVIVVSLIALLMRHVNHLAEK</sequence>
<dbReference type="InterPro" id="IPR011701">
    <property type="entry name" value="MFS"/>
</dbReference>
<evidence type="ECO:0000256" key="7">
    <source>
        <dbReference type="SAM" id="Phobius"/>
    </source>
</evidence>
<feature type="transmembrane region" description="Helical" evidence="7">
    <location>
        <begin position="16"/>
        <end position="33"/>
    </location>
</feature>
<dbReference type="InterPro" id="IPR020846">
    <property type="entry name" value="MFS_dom"/>
</dbReference>
<evidence type="ECO:0000256" key="2">
    <source>
        <dbReference type="ARBA" id="ARBA00008335"/>
    </source>
</evidence>
<dbReference type="InterPro" id="IPR051788">
    <property type="entry name" value="MFS_Transporter"/>
</dbReference>
<keyword evidence="5 7" id="KW-1133">Transmembrane helix</keyword>
<feature type="transmembrane region" description="Helical" evidence="7">
    <location>
        <begin position="103"/>
        <end position="126"/>
    </location>
</feature>
<reference evidence="10" key="2">
    <citation type="submission" date="2023-08" db="EMBL/GenBank/DDBJ databases">
        <title>Lactobacillus from the Female Urinary Tract.</title>
        <authorList>
            <person name="Stegman N."/>
            <person name="Jackson B."/>
            <person name="Steiling M."/>
            <person name="Sedano C."/>
            <person name="Wolfe A."/>
            <person name="Putonti C."/>
        </authorList>
    </citation>
    <scope>NUCLEOTIDE SEQUENCE</scope>
    <source>
        <strain evidence="10">UMB5661</strain>
    </source>
</reference>
<evidence type="ECO:0000256" key="3">
    <source>
        <dbReference type="ARBA" id="ARBA00022448"/>
    </source>
</evidence>
<dbReference type="GO" id="GO:0005886">
    <property type="term" value="C:plasma membrane"/>
    <property type="evidence" value="ECO:0007669"/>
    <property type="project" value="UniProtKB-SubCell"/>
</dbReference>
<keyword evidence="3" id="KW-0813">Transport</keyword>
<comment type="caution">
    <text evidence="10">The sequence shown here is derived from an EMBL/GenBank/DDBJ whole genome shotgun (WGS) entry which is preliminary data.</text>
</comment>
<accession>A0AAW8WLK1</accession>
<dbReference type="Pfam" id="PF07690">
    <property type="entry name" value="MFS_1"/>
    <property type="match status" value="1"/>
</dbReference>
<proteinExistence type="inferred from homology"/>
<dbReference type="EMBL" id="JASOGN010000030">
    <property type="protein sequence ID" value="MDK6503090.1"/>
    <property type="molecule type" value="Genomic_DNA"/>
</dbReference>
<evidence type="ECO:0000256" key="6">
    <source>
        <dbReference type="ARBA" id="ARBA00023136"/>
    </source>
</evidence>
<gene>
    <name evidence="9" type="ORF">QP235_07755</name>
    <name evidence="10" type="ORF">RON39_00120</name>
</gene>
<dbReference type="PROSITE" id="PS50850">
    <property type="entry name" value="MFS"/>
    <property type="match status" value="1"/>
</dbReference>
<evidence type="ECO:0000256" key="4">
    <source>
        <dbReference type="ARBA" id="ARBA00022692"/>
    </source>
</evidence>
<feature type="transmembrane region" description="Helical" evidence="7">
    <location>
        <begin position="310"/>
        <end position="329"/>
    </location>
</feature>
<evidence type="ECO:0000313" key="11">
    <source>
        <dbReference type="Proteomes" id="UP001253287"/>
    </source>
</evidence>
<dbReference type="Proteomes" id="UP001253287">
    <property type="component" value="Unassembled WGS sequence"/>
</dbReference>
<organism evidence="10 11">
    <name type="scientific">Lactobacillus crispatus</name>
    <dbReference type="NCBI Taxonomy" id="47770"/>
    <lineage>
        <taxon>Bacteria</taxon>
        <taxon>Bacillati</taxon>
        <taxon>Bacillota</taxon>
        <taxon>Bacilli</taxon>
        <taxon>Lactobacillales</taxon>
        <taxon>Lactobacillaceae</taxon>
        <taxon>Lactobacillus</taxon>
    </lineage>
</organism>
<evidence type="ECO:0000256" key="1">
    <source>
        <dbReference type="ARBA" id="ARBA00004651"/>
    </source>
</evidence>
<dbReference type="RefSeq" id="WP_101887192.1">
    <property type="nucleotide sequence ID" value="NZ_JASOGN010000030.1"/>
</dbReference>
<evidence type="ECO:0000256" key="5">
    <source>
        <dbReference type="ARBA" id="ARBA00022989"/>
    </source>
</evidence>
<comment type="similarity">
    <text evidence="2">Belongs to the major facilitator superfamily.</text>
</comment>
<keyword evidence="4 7" id="KW-0812">Transmembrane</keyword>
<dbReference type="Proteomes" id="UP001230300">
    <property type="component" value="Unassembled WGS sequence"/>
</dbReference>
<reference evidence="9" key="1">
    <citation type="submission" date="2023-05" db="EMBL/GenBank/DDBJ databases">
        <title>Cataloging the Phylogenetic Diversity of Human Bladder Bacteria.</title>
        <authorList>
            <person name="Du J."/>
        </authorList>
    </citation>
    <scope>NUCLEOTIDE SEQUENCE</scope>
    <source>
        <strain evidence="9">UMB9226</strain>
    </source>
</reference>
<dbReference type="EMBL" id="JAVTXN010000001">
    <property type="protein sequence ID" value="MDT9608554.1"/>
    <property type="molecule type" value="Genomic_DNA"/>
</dbReference>
<dbReference type="SUPFAM" id="SSF103473">
    <property type="entry name" value="MFS general substrate transporter"/>
    <property type="match status" value="1"/>
</dbReference>
<evidence type="ECO:0000259" key="8">
    <source>
        <dbReference type="PROSITE" id="PS50850"/>
    </source>
</evidence>
<feature type="domain" description="Major facilitator superfamily (MFS) profile" evidence="8">
    <location>
        <begin position="14"/>
        <end position="395"/>
    </location>
</feature>
<feature type="transmembrane region" description="Helical" evidence="7">
    <location>
        <begin position="341"/>
        <end position="362"/>
    </location>
</feature>
<dbReference type="PANTHER" id="PTHR23514">
    <property type="entry name" value="BYPASS OF STOP CODON PROTEIN 6"/>
    <property type="match status" value="1"/>
</dbReference>
<feature type="transmembrane region" description="Helical" evidence="7">
    <location>
        <begin position="207"/>
        <end position="231"/>
    </location>
</feature>
<feature type="transmembrane region" description="Helical" evidence="7">
    <location>
        <begin position="138"/>
        <end position="158"/>
    </location>
</feature>
<comment type="subcellular location">
    <subcellularLocation>
        <location evidence="1">Cell membrane</location>
        <topology evidence="1">Multi-pass membrane protein</topology>
    </subcellularLocation>
</comment>
<name>A0AAW8WLK1_9LACO</name>
<dbReference type="Gene3D" id="1.20.1250.20">
    <property type="entry name" value="MFS general substrate transporter like domains"/>
    <property type="match status" value="1"/>
</dbReference>
<feature type="transmembrane region" description="Helical" evidence="7">
    <location>
        <begin position="45"/>
        <end position="67"/>
    </location>
</feature>
<dbReference type="PANTHER" id="PTHR23514:SF3">
    <property type="entry name" value="BYPASS OF STOP CODON PROTEIN 6"/>
    <property type="match status" value="1"/>
</dbReference>
<protein>
    <submittedName>
        <fullName evidence="10">MFS transporter</fullName>
    </submittedName>
</protein>
<dbReference type="GO" id="GO:0022857">
    <property type="term" value="F:transmembrane transporter activity"/>
    <property type="evidence" value="ECO:0007669"/>
    <property type="project" value="InterPro"/>
</dbReference>
<evidence type="ECO:0000313" key="10">
    <source>
        <dbReference type="EMBL" id="MDT9608554.1"/>
    </source>
</evidence>
<dbReference type="AlphaFoldDB" id="A0AAW8WLK1"/>
<keyword evidence="6 7" id="KW-0472">Membrane</keyword>
<feature type="transmembrane region" description="Helical" evidence="7">
    <location>
        <begin position="279"/>
        <end position="298"/>
    </location>
</feature>
<dbReference type="InterPro" id="IPR036259">
    <property type="entry name" value="MFS_trans_sf"/>
</dbReference>
<feature type="transmembrane region" description="Helical" evidence="7">
    <location>
        <begin position="368"/>
        <end position="391"/>
    </location>
</feature>